<dbReference type="InterPro" id="IPR038726">
    <property type="entry name" value="PDDEXK_AddAB-type"/>
</dbReference>
<dbReference type="AlphaFoldDB" id="B2JU73"/>
<sequence>MSKIKVRASSWGGLFDCAMRWEGQHLLGMSMPVGIRAVLGTALHASTATYDRAYIDHEPMRIDDAASVLAAKIHTPEYETDYSHDDLTPKEAESIGLRLHHMYCEQITPTMHYVDVETTLKPFDIDCGGGLTVTLTGTMDRARVSQLPHDPHPVIPDLKSGRAVISKGEAKTKGRSAQLGTYQLLYEHTRDVQTGGAQVIALSATSKPAVAVSPVFDARRVMVGTRHERGLIEHAAEMFRSGLFPPNPSSIMCSRKYCPRWSTCPFHE</sequence>
<name>B2JU73_PARP8</name>
<protein>
    <recommendedName>
        <fullName evidence="1">PD-(D/E)XK endonuclease-like domain-containing protein</fullName>
    </recommendedName>
</protein>
<dbReference type="InterPro" id="IPR011604">
    <property type="entry name" value="PDDEXK-like_dom_sf"/>
</dbReference>
<dbReference type="EMBL" id="CP001045">
    <property type="protein sequence ID" value="ACC76126.1"/>
    <property type="molecule type" value="Genomic_DNA"/>
</dbReference>
<keyword evidence="2" id="KW-0614">Plasmid</keyword>
<dbReference type="Pfam" id="PF12705">
    <property type="entry name" value="PDDEXK_1"/>
    <property type="match status" value="1"/>
</dbReference>
<dbReference type="HOGENOM" id="CLU_091001_0_0_4"/>
<keyword evidence="3" id="KW-1185">Reference proteome</keyword>
<dbReference type="Proteomes" id="UP000001192">
    <property type="component" value="Plasmid pBPHY01"/>
</dbReference>
<proteinExistence type="predicted"/>
<geneLocation type="plasmid" evidence="2 3">
    <name>pBPHY01</name>
</geneLocation>
<dbReference type="Gene3D" id="3.90.320.10">
    <property type="match status" value="1"/>
</dbReference>
<dbReference type="KEGG" id="bph:Bphy_7125"/>
<dbReference type="RefSeq" id="WP_012406282.1">
    <property type="nucleotide sequence ID" value="NC_010625.1"/>
</dbReference>
<organism evidence="2 3">
    <name type="scientific">Paraburkholderia phymatum (strain DSM 17167 / CIP 108236 / LMG 21445 / STM815)</name>
    <name type="common">Burkholderia phymatum</name>
    <dbReference type="NCBI Taxonomy" id="391038"/>
    <lineage>
        <taxon>Bacteria</taxon>
        <taxon>Pseudomonadati</taxon>
        <taxon>Pseudomonadota</taxon>
        <taxon>Betaproteobacteria</taxon>
        <taxon>Burkholderiales</taxon>
        <taxon>Burkholderiaceae</taxon>
        <taxon>Paraburkholderia</taxon>
    </lineage>
</organism>
<feature type="domain" description="PD-(D/E)XK endonuclease-like" evidence="1">
    <location>
        <begin position="16"/>
        <end position="265"/>
    </location>
</feature>
<reference evidence="3" key="1">
    <citation type="journal article" date="2014" name="Stand. Genomic Sci.">
        <title>Complete genome sequence of Burkholderia phymatum STM815(T), a broad host range and efficient nitrogen-fixing symbiont of Mimosa species.</title>
        <authorList>
            <person name="Moulin L."/>
            <person name="Klonowska A."/>
            <person name="Caroline B."/>
            <person name="Booth K."/>
            <person name="Vriezen J.A."/>
            <person name="Melkonian R."/>
            <person name="James E.K."/>
            <person name="Young J.P."/>
            <person name="Bena G."/>
            <person name="Hauser L."/>
            <person name="Land M."/>
            <person name="Kyrpides N."/>
            <person name="Bruce D."/>
            <person name="Chain P."/>
            <person name="Copeland A."/>
            <person name="Pitluck S."/>
            <person name="Woyke T."/>
            <person name="Lizotte-Waniewski M."/>
            <person name="Bristow J."/>
            <person name="Riley M."/>
        </authorList>
    </citation>
    <scope>NUCLEOTIDE SEQUENCE [LARGE SCALE GENOMIC DNA]</scope>
    <source>
        <strain evidence="3">DSM 17167 / CIP 108236 / LMG 21445 / STM815</strain>
        <plasmid evidence="3">Plasmid pBPHY01</plasmid>
    </source>
</reference>
<evidence type="ECO:0000313" key="2">
    <source>
        <dbReference type="EMBL" id="ACC76126.1"/>
    </source>
</evidence>
<accession>B2JU73</accession>
<gene>
    <name evidence="2" type="ordered locus">Bphy_7125</name>
</gene>
<evidence type="ECO:0000259" key="1">
    <source>
        <dbReference type="Pfam" id="PF12705"/>
    </source>
</evidence>
<evidence type="ECO:0000313" key="3">
    <source>
        <dbReference type="Proteomes" id="UP000001192"/>
    </source>
</evidence>
<dbReference type="OrthoDB" id="5457189at2"/>